<accession>A0A090W654</accession>
<evidence type="ECO:0000256" key="1">
    <source>
        <dbReference type="SAM" id="Phobius"/>
    </source>
</evidence>
<dbReference type="AlphaFoldDB" id="A0A090W654"/>
<reference evidence="2 3" key="1">
    <citation type="journal article" date="2014" name="Genome Announc.">
        <title>Draft Genome Sequences of Marine Flavobacterium Algibacter lectus Strains SS8 and NR4.</title>
        <authorList>
            <person name="Takatani N."/>
            <person name="Nakanishi M."/>
            <person name="Meirelles P."/>
            <person name="Mino S."/>
            <person name="Suda W."/>
            <person name="Oshima K."/>
            <person name="Hattori M."/>
            <person name="Ohkuma M."/>
            <person name="Hosokawa M."/>
            <person name="Miyashita K."/>
            <person name="Thompson F.L."/>
            <person name="Niwa A."/>
            <person name="Sawabe T."/>
            <person name="Sawabe T."/>
        </authorList>
    </citation>
    <scope>NUCLEOTIDE SEQUENCE [LARGE SCALE GENOMIC DNA]</scope>
    <source>
        <strain evidence="2 3">JCM 19300</strain>
    </source>
</reference>
<dbReference type="Proteomes" id="UP000029644">
    <property type="component" value="Unassembled WGS sequence"/>
</dbReference>
<protein>
    <submittedName>
        <fullName evidence="2">Uncharacterized protein</fullName>
    </submittedName>
</protein>
<dbReference type="EMBL" id="BBNQ01000009">
    <property type="protein sequence ID" value="GAL62977.1"/>
    <property type="molecule type" value="Genomic_DNA"/>
</dbReference>
<evidence type="ECO:0000313" key="2">
    <source>
        <dbReference type="EMBL" id="GAL62977.1"/>
    </source>
</evidence>
<proteinExistence type="predicted"/>
<keyword evidence="1" id="KW-0472">Membrane</keyword>
<evidence type="ECO:0000313" key="3">
    <source>
        <dbReference type="Proteomes" id="UP000029644"/>
    </source>
</evidence>
<comment type="caution">
    <text evidence="2">The sequence shown here is derived from an EMBL/GenBank/DDBJ whole genome shotgun (WGS) entry which is preliminary data.</text>
</comment>
<sequence>MVNVRKPNYEFPDDSPKIDWDSKQTQEEVDIAVKELSDYLDIAPEIHRRKAFIPDYAITYLEKYINADNAKLEALGLQNVDSIFNYLEYGFEVDIDNLEKLNANSALINFSTGNYPFGGIERFIITLKAFGLTATECFDGFTISKIEWLSDIEFKSTELPEKTKAYLQPTHSKNKTALMELLSHFLASEKSLYLAAGIIGVFSAVIGLLLYYFLIIKVLP</sequence>
<organism evidence="2 3">
    <name type="scientific">Algibacter lectus</name>
    <dbReference type="NCBI Taxonomy" id="221126"/>
    <lineage>
        <taxon>Bacteria</taxon>
        <taxon>Pseudomonadati</taxon>
        <taxon>Bacteroidota</taxon>
        <taxon>Flavobacteriia</taxon>
        <taxon>Flavobacteriales</taxon>
        <taxon>Flavobacteriaceae</taxon>
        <taxon>Algibacter</taxon>
    </lineage>
</organism>
<name>A0A090W654_9FLAO</name>
<keyword evidence="1" id="KW-1133">Transmembrane helix</keyword>
<keyword evidence="1" id="KW-0812">Transmembrane</keyword>
<gene>
    <name evidence="2" type="ORF">JCM19300_995</name>
</gene>
<feature type="transmembrane region" description="Helical" evidence="1">
    <location>
        <begin position="192"/>
        <end position="214"/>
    </location>
</feature>